<name>A0ACA9SB45_9GLOM</name>
<reference evidence="1" key="1">
    <citation type="submission" date="2021-06" db="EMBL/GenBank/DDBJ databases">
        <authorList>
            <person name="Kallberg Y."/>
            <person name="Tangrot J."/>
            <person name="Rosling A."/>
        </authorList>
    </citation>
    <scope>NUCLEOTIDE SEQUENCE</scope>
    <source>
        <strain evidence="1">MA461A</strain>
    </source>
</reference>
<comment type="caution">
    <text evidence="1">The sequence shown here is derived from an EMBL/GenBank/DDBJ whole genome shotgun (WGS) entry which is preliminary data.</text>
</comment>
<dbReference type="EMBL" id="CAJVQC010104389">
    <property type="protein sequence ID" value="CAG8832667.1"/>
    <property type="molecule type" value="Genomic_DNA"/>
</dbReference>
<evidence type="ECO:0000313" key="2">
    <source>
        <dbReference type="Proteomes" id="UP000789920"/>
    </source>
</evidence>
<evidence type="ECO:0000313" key="1">
    <source>
        <dbReference type="EMBL" id="CAG8832667.1"/>
    </source>
</evidence>
<gene>
    <name evidence="1" type="ORF">RPERSI_LOCUS28540</name>
</gene>
<sequence>TFDAVLQINITSSIGGFGYFRLNGIEDYEFIGWGGSGGSMLLWNPELKVGFGYCMNAFHTALSGDKRSLRMLREVVDTVKNLKKL</sequence>
<organism evidence="1 2">
    <name type="scientific">Racocetra persica</name>
    <dbReference type="NCBI Taxonomy" id="160502"/>
    <lineage>
        <taxon>Eukaryota</taxon>
        <taxon>Fungi</taxon>
        <taxon>Fungi incertae sedis</taxon>
        <taxon>Mucoromycota</taxon>
        <taxon>Glomeromycotina</taxon>
        <taxon>Glomeromycetes</taxon>
        <taxon>Diversisporales</taxon>
        <taxon>Gigasporaceae</taxon>
        <taxon>Racocetra</taxon>
    </lineage>
</organism>
<accession>A0ACA9SB45</accession>
<proteinExistence type="predicted"/>
<protein>
    <submittedName>
        <fullName evidence="1">16254_t:CDS:1</fullName>
    </submittedName>
</protein>
<feature type="non-terminal residue" evidence="1">
    <location>
        <position position="1"/>
    </location>
</feature>
<dbReference type="Proteomes" id="UP000789920">
    <property type="component" value="Unassembled WGS sequence"/>
</dbReference>
<keyword evidence="2" id="KW-1185">Reference proteome</keyword>